<dbReference type="PANTHER" id="PTHR43281:SF1">
    <property type="entry name" value="FARNESYL DIPHOSPHATE SYNTHASE"/>
    <property type="match status" value="1"/>
</dbReference>
<dbReference type="FunFam" id="1.10.600.10:FF:000001">
    <property type="entry name" value="Geranylgeranyl diphosphate synthase"/>
    <property type="match status" value="1"/>
</dbReference>
<dbReference type="RefSeq" id="WP_211340658.1">
    <property type="nucleotide sequence ID" value="NZ_QGGR01000024.1"/>
</dbReference>
<dbReference type="GO" id="GO:0016114">
    <property type="term" value="P:terpenoid biosynthetic process"/>
    <property type="evidence" value="ECO:0007669"/>
    <property type="project" value="UniProtKB-ARBA"/>
</dbReference>
<dbReference type="GO" id="GO:0046872">
    <property type="term" value="F:metal ion binding"/>
    <property type="evidence" value="ECO:0007669"/>
    <property type="project" value="UniProtKB-KW"/>
</dbReference>
<dbReference type="SFLD" id="SFLDS00005">
    <property type="entry name" value="Isoprenoid_Synthase_Type_I"/>
    <property type="match status" value="1"/>
</dbReference>
<evidence type="ECO:0000313" key="9">
    <source>
        <dbReference type="Proteomes" id="UP000245697"/>
    </source>
</evidence>
<dbReference type="SFLD" id="SFLDG01017">
    <property type="entry name" value="Polyprenyl_Transferase_Like"/>
    <property type="match status" value="1"/>
</dbReference>
<dbReference type="PANTHER" id="PTHR43281">
    <property type="entry name" value="FARNESYL DIPHOSPHATE SYNTHASE"/>
    <property type="match status" value="1"/>
</dbReference>
<dbReference type="InterPro" id="IPR008949">
    <property type="entry name" value="Isoprenoid_synthase_dom_sf"/>
</dbReference>
<dbReference type="InterPro" id="IPR033749">
    <property type="entry name" value="Polyprenyl_synt_CS"/>
</dbReference>
<keyword evidence="9" id="KW-1185">Reference proteome</keyword>
<evidence type="ECO:0000256" key="2">
    <source>
        <dbReference type="ARBA" id="ARBA00006706"/>
    </source>
</evidence>
<dbReference type="SUPFAM" id="SSF48576">
    <property type="entry name" value="Terpenoid synthases"/>
    <property type="match status" value="1"/>
</dbReference>
<dbReference type="InterPro" id="IPR053378">
    <property type="entry name" value="Prenyl_diphosphate_synthase"/>
</dbReference>
<reference evidence="8 9" key="1">
    <citation type="submission" date="2018-05" db="EMBL/GenBank/DDBJ databases">
        <title>Genomic Encyclopedia of Archaeal and Bacterial Type Strains, Phase II (KMG-II): from individual species to whole genera.</title>
        <authorList>
            <person name="Goeker M."/>
        </authorList>
    </citation>
    <scope>NUCLEOTIDE SEQUENCE [LARGE SCALE GENOMIC DNA]</scope>
    <source>
        <strain evidence="8 9">DSM 45184</strain>
    </source>
</reference>
<dbReference type="InterPro" id="IPR000092">
    <property type="entry name" value="Polyprenyl_synt"/>
</dbReference>
<dbReference type="EMBL" id="QGGR01000024">
    <property type="protein sequence ID" value="PWK36031.1"/>
    <property type="molecule type" value="Genomic_DNA"/>
</dbReference>
<accession>A0A316EUN5</accession>
<dbReference type="NCBIfam" id="NF045485">
    <property type="entry name" value="FPPsyn"/>
    <property type="match status" value="1"/>
</dbReference>
<comment type="cofactor">
    <cofactor evidence="1">
        <name>Mg(2+)</name>
        <dbReference type="ChEBI" id="CHEBI:18420"/>
    </cofactor>
</comment>
<dbReference type="GO" id="GO:0005737">
    <property type="term" value="C:cytoplasm"/>
    <property type="evidence" value="ECO:0007669"/>
    <property type="project" value="UniProtKB-ARBA"/>
</dbReference>
<organism evidence="8 9">
    <name type="scientific">Actinoplanes xinjiangensis</name>
    <dbReference type="NCBI Taxonomy" id="512350"/>
    <lineage>
        <taxon>Bacteria</taxon>
        <taxon>Bacillati</taxon>
        <taxon>Actinomycetota</taxon>
        <taxon>Actinomycetes</taxon>
        <taxon>Micromonosporales</taxon>
        <taxon>Micromonosporaceae</taxon>
        <taxon>Actinoplanes</taxon>
    </lineage>
</organism>
<proteinExistence type="inferred from homology"/>
<dbReference type="Gene3D" id="1.10.600.10">
    <property type="entry name" value="Farnesyl Diphosphate Synthase"/>
    <property type="match status" value="1"/>
</dbReference>
<gene>
    <name evidence="8" type="ORF">BC793_12412</name>
</gene>
<dbReference type="PROSITE" id="PS00723">
    <property type="entry name" value="POLYPRENYL_SYNTHASE_1"/>
    <property type="match status" value="1"/>
</dbReference>
<comment type="similarity">
    <text evidence="2 7">Belongs to the FPP/GGPP synthase family.</text>
</comment>
<dbReference type="GO" id="GO:0004659">
    <property type="term" value="F:prenyltransferase activity"/>
    <property type="evidence" value="ECO:0007669"/>
    <property type="project" value="InterPro"/>
</dbReference>
<dbReference type="CDD" id="cd00685">
    <property type="entry name" value="Trans_IPPS_HT"/>
    <property type="match status" value="1"/>
</dbReference>
<evidence type="ECO:0000256" key="3">
    <source>
        <dbReference type="ARBA" id="ARBA00022679"/>
    </source>
</evidence>
<dbReference type="Pfam" id="PF00348">
    <property type="entry name" value="polyprenyl_synt"/>
    <property type="match status" value="1"/>
</dbReference>
<evidence type="ECO:0000256" key="6">
    <source>
        <dbReference type="ARBA" id="ARBA00023229"/>
    </source>
</evidence>
<keyword evidence="3 7" id="KW-0808">Transferase</keyword>
<evidence type="ECO:0000313" key="8">
    <source>
        <dbReference type="EMBL" id="PWK36031.1"/>
    </source>
</evidence>
<evidence type="ECO:0000256" key="5">
    <source>
        <dbReference type="ARBA" id="ARBA00022842"/>
    </source>
</evidence>
<keyword evidence="4" id="KW-0479">Metal-binding</keyword>
<keyword evidence="5" id="KW-0460">Magnesium</keyword>
<dbReference type="AlphaFoldDB" id="A0A316EUN5"/>
<name>A0A316EUN5_9ACTN</name>
<protein>
    <submittedName>
        <fullName evidence="8">Farnesyl-diphosphate synthase</fullName>
    </submittedName>
</protein>
<dbReference type="PROSITE" id="PS00444">
    <property type="entry name" value="POLYPRENYL_SYNTHASE_2"/>
    <property type="match status" value="1"/>
</dbReference>
<evidence type="ECO:0000256" key="4">
    <source>
        <dbReference type="ARBA" id="ARBA00022723"/>
    </source>
</evidence>
<dbReference type="Proteomes" id="UP000245697">
    <property type="component" value="Unassembled WGS sequence"/>
</dbReference>
<keyword evidence="6" id="KW-0414">Isoprene biosynthesis</keyword>
<evidence type="ECO:0000256" key="1">
    <source>
        <dbReference type="ARBA" id="ARBA00001946"/>
    </source>
</evidence>
<evidence type="ECO:0000256" key="7">
    <source>
        <dbReference type="RuleBase" id="RU004466"/>
    </source>
</evidence>
<comment type="caution">
    <text evidence="8">The sequence shown here is derived from an EMBL/GenBank/DDBJ whole genome shotgun (WGS) entry which is preliminary data.</text>
</comment>
<sequence length="315" mass="34164">MTPGASFPFMLYSGELRAEAVAEFDLAEYLHHRQEIVNNELERAVLPAYPEQLFDSMRYSLMSGGKRLRPALCIAGCEAGGGTAETALACACALEMLHTATLIHDDLPAMDNDDYRRGRLSNHKVFGEAIALLAGDALLAYSLEFLMLNTRGVPPDRMLRVMQILIQMVGVDGAVGGQVVDLSYEGRDIDLETLEYIHTHKTGALLVAAVVTGAVLAGADEDTITRLRSYAQKLGLAFQIVDDILDVTSTREVLGKTPHKDEQAGKATFPRLLGLDASRRRAAELITDAKRDLAPLGVRAVPLLAIADFVGVRMS</sequence>